<evidence type="ECO:0000313" key="1">
    <source>
        <dbReference type="EMBL" id="KAH7917211.1"/>
    </source>
</evidence>
<feature type="non-terminal residue" evidence="1">
    <location>
        <position position="56"/>
    </location>
</feature>
<organism evidence="1 2">
    <name type="scientific">Leucogyrophana mollusca</name>
    <dbReference type="NCBI Taxonomy" id="85980"/>
    <lineage>
        <taxon>Eukaryota</taxon>
        <taxon>Fungi</taxon>
        <taxon>Dikarya</taxon>
        <taxon>Basidiomycota</taxon>
        <taxon>Agaricomycotina</taxon>
        <taxon>Agaricomycetes</taxon>
        <taxon>Agaricomycetidae</taxon>
        <taxon>Boletales</taxon>
        <taxon>Boletales incertae sedis</taxon>
        <taxon>Leucogyrophana</taxon>
    </lineage>
</organism>
<protein>
    <submittedName>
        <fullName evidence="1">Uncharacterized protein</fullName>
    </submittedName>
</protein>
<comment type="caution">
    <text evidence="1">The sequence shown here is derived from an EMBL/GenBank/DDBJ whole genome shotgun (WGS) entry which is preliminary data.</text>
</comment>
<sequence>MKARDCDFKETTILQAWRKCGIWPLNPNIFTEEDYALSYKTSTTAHVPASFPKELP</sequence>
<keyword evidence="2" id="KW-1185">Reference proteome</keyword>
<gene>
    <name evidence="1" type="ORF">BV22DRAFT_998363</name>
</gene>
<evidence type="ECO:0000313" key="2">
    <source>
        <dbReference type="Proteomes" id="UP000790709"/>
    </source>
</evidence>
<dbReference type="Proteomes" id="UP000790709">
    <property type="component" value="Unassembled WGS sequence"/>
</dbReference>
<name>A0ACB8AUK7_9AGAM</name>
<accession>A0ACB8AUK7</accession>
<reference evidence="1" key="1">
    <citation type="journal article" date="2021" name="New Phytol.">
        <title>Evolutionary innovations through gain and loss of genes in the ectomycorrhizal Boletales.</title>
        <authorList>
            <person name="Wu G."/>
            <person name="Miyauchi S."/>
            <person name="Morin E."/>
            <person name="Kuo A."/>
            <person name="Drula E."/>
            <person name="Varga T."/>
            <person name="Kohler A."/>
            <person name="Feng B."/>
            <person name="Cao Y."/>
            <person name="Lipzen A."/>
            <person name="Daum C."/>
            <person name="Hundley H."/>
            <person name="Pangilinan J."/>
            <person name="Johnson J."/>
            <person name="Barry K."/>
            <person name="LaButti K."/>
            <person name="Ng V."/>
            <person name="Ahrendt S."/>
            <person name="Min B."/>
            <person name="Choi I.G."/>
            <person name="Park H."/>
            <person name="Plett J.M."/>
            <person name="Magnuson J."/>
            <person name="Spatafora J.W."/>
            <person name="Nagy L.G."/>
            <person name="Henrissat B."/>
            <person name="Grigoriev I.V."/>
            <person name="Yang Z.L."/>
            <person name="Xu J."/>
            <person name="Martin F.M."/>
        </authorList>
    </citation>
    <scope>NUCLEOTIDE SEQUENCE</scope>
    <source>
        <strain evidence="1">KUC20120723A-06</strain>
    </source>
</reference>
<proteinExistence type="predicted"/>
<dbReference type="EMBL" id="MU267186">
    <property type="protein sequence ID" value="KAH7917211.1"/>
    <property type="molecule type" value="Genomic_DNA"/>
</dbReference>